<feature type="domain" description="FlgD/Vpr Ig-like" evidence="1">
    <location>
        <begin position="278"/>
        <end position="342"/>
    </location>
</feature>
<dbReference type="AlphaFoldDB" id="A0A381VHJ1"/>
<dbReference type="Gene3D" id="2.60.40.4070">
    <property type="match status" value="1"/>
</dbReference>
<organism evidence="2">
    <name type="scientific">marine metagenome</name>
    <dbReference type="NCBI Taxonomy" id="408172"/>
    <lineage>
        <taxon>unclassified sequences</taxon>
        <taxon>metagenomes</taxon>
        <taxon>ecological metagenomes</taxon>
    </lineage>
</organism>
<dbReference type="Pfam" id="PF13860">
    <property type="entry name" value="FlgD_ig"/>
    <property type="match status" value="1"/>
</dbReference>
<accession>A0A381VHJ1</accession>
<feature type="non-terminal residue" evidence="2">
    <location>
        <position position="1"/>
    </location>
</feature>
<proteinExistence type="predicted"/>
<reference evidence="2" key="1">
    <citation type="submission" date="2018-05" db="EMBL/GenBank/DDBJ databases">
        <authorList>
            <person name="Lanie J.A."/>
            <person name="Ng W.-L."/>
            <person name="Kazmierczak K.M."/>
            <person name="Andrzejewski T.M."/>
            <person name="Davidsen T.M."/>
            <person name="Wayne K.J."/>
            <person name="Tettelin H."/>
            <person name="Glass J.I."/>
            <person name="Rusch D."/>
            <person name="Podicherti R."/>
            <person name="Tsui H.-C.T."/>
            <person name="Winkler M.E."/>
        </authorList>
    </citation>
    <scope>NUCLEOTIDE SEQUENCE</scope>
</reference>
<dbReference type="Pfam" id="PF17963">
    <property type="entry name" value="Big_9"/>
    <property type="match status" value="1"/>
</dbReference>
<protein>
    <recommendedName>
        <fullName evidence="1">FlgD/Vpr Ig-like domain-containing protein</fullName>
    </recommendedName>
</protein>
<dbReference type="NCBIfam" id="TIGR04183">
    <property type="entry name" value="Por_Secre_tail"/>
    <property type="match status" value="1"/>
</dbReference>
<evidence type="ECO:0000313" key="2">
    <source>
        <dbReference type="EMBL" id="SVA39441.1"/>
    </source>
</evidence>
<dbReference type="EMBL" id="UINC01008773">
    <property type="protein sequence ID" value="SVA39441.1"/>
    <property type="molecule type" value="Genomic_DNA"/>
</dbReference>
<dbReference type="InterPro" id="IPR026444">
    <property type="entry name" value="Secre_tail"/>
</dbReference>
<evidence type="ECO:0000259" key="1">
    <source>
        <dbReference type="Pfam" id="PF13860"/>
    </source>
</evidence>
<sequence>VLLDADSVYVDFLPDSNGVDTLFITALDLGGLTGTDTIPVTVNSVNDVPIILGSTEYSIIEDSNITLSVDSLDIIDVDSDIFTMAILPGENYTYDELVVSPEPNYHGTLIVSITVSDGDSVSTPFNLNIVVVPVNDTPLPFDLLTPANGTEVVITLLDIMNNTNLEVSWSSSFDADADEMTYSLKLGAFGIDTVLVSTPDTSHSISYELLTAILDSLGTSQGQLFWTVFVTDGIDTINANNEFSLNVNANNVLGIDELLIPDVYALHQNYPNPFNPTTTLKYDLPENAYVTLKIYDIMGREVIALFSNGYQEAGYRSIQWNGLNQYGKPVGSGMYFYMIKTTNFTQTRKMIMLK</sequence>
<name>A0A381VHJ1_9ZZZZ</name>
<gene>
    <name evidence="2" type="ORF">METZ01_LOCUS92295</name>
</gene>
<dbReference type="InterPro" id="IPR025965">
    <property type="entry name" value="FlgD/Vpr_Ig-like"/>
</dbReference>